<comment type="subcellular location">
    <subcellularLocation>
        <location evidence="1">Peroxisome</location>
    </subcellularLocation>
</comment>
<feature type="domain" description="AMP-dependent synthetase/ligase" evidence="4">
    <location>
        <begin position="5"/>
        <end position="368"/>
    </location>
</feature>
<dbReference type="PANTHER" id="PTHR24096">
    <property type="entry name" value="LONG-CHAIN-FATTY-ACID--COA LIGASE"/>
    <property type="match status" value="1"/>
</dbReference>
<dbReference type="EMBL" id="GL453666">
    <property type="protein sequence ID" value="EFN75708.1"/>
    <property type="molecule type" value="Genomic_DNA"/>
</dbReference>
<dbReference type="AlphaFoldDB" id="E2C8H8"/>
<dbReference type="GO" id="GO:0046949">
    <property type="term" value="P:fatty-acyl-CoA biosynthetic process"/>
    <property type="evidence" value="ECO:0007669"/>
    <property type="project" value="TreeGrafter"/>
</dbReference>
<dbReference type="InterPro" id="IPR025110">
    <property type="entry name" value="AMP-bd_C"/>
</dbReference>
<dbReference type="InParanoid" id="E2C8H8"/>
<dbReference type="Pfam" id="PF13193">
    <property type="entry name" value="AMP-binding_C"/>
    <property type="match status" value="1"/>
</dbReference>
<dbReference type="OMA" id="YMMRRFD"/>
<feature type="domain" description="AMP-binding enzyme C-terminal" evidence="5">
    <location>
        <begin position="418"/>
        <end position="493"/>
    </location>
</feature>
<evidence type="ECO:0000256" key="2">
    <source>
        <dbReference type="ARBA" id="ARBA00006432"/>
    </source>
</evidence>
<keyword evidence="6" id="KW-0436">Ligase</keyword>
<proteinExistence type="inferred from homology"/>
<accession>E2C8H8</accession>
<dbReference type="PANTHER" id="PTHR24096:SF422">
    <property type="entry name" value="BCDNA.GH02901"/>
    <property type="match status" value="1"/>
</dbReference>
<evidence type="ECO:0000256" key="1">
    <source>
        <dbReference type="ARBA" id="ARBA00004275"/>
    </source>
</evidence>
<dbReference type="Proteomes" id="UP000008237">
    <property type="component" value="Unassembled WGS sequence"/>
</dbReference>
<keyword evidence="7" id="KW-1185">Reference proteome</keyword>
<evidence type="ECO:0000313" key="7">
    <source>
        <dbReference type="Proteomes" id="UP000008237"/>
    </source>
</evidence>
<comment type="similarity">
    <text evidence="2">Belongs to the ATP-dependent AMP-binding enzyme family.</text>
</comment>
<keyword evidence="3" id="KW-0576">Peroxisome</keyword>
<organism evidence="7">
    <name type="scientific">Harpegnathos saltator</name>
    <name type="common">Jerdon's jumping ant</name>
    <dbReference type="NCBI Taxonomy" id="610380"/>
    <lineage>
        <taxon>Eukaryota</taxon>
        <taxon>Metazoa</taxon>
        <taxon>Ecdysozoa</taxon>
        <taxon>Arthropoda</taxon>
        <taxon>Hexapoda</taxon>
        <taxon>Insecta</taxon>
        <taxon>Pterygota</taxon>
        <taxon>Neoptera</taxon>
        <taxon>Endopterygota</taxon>
        <taxon>Hymenoptera</taxon>
        <taxon>Apocrita</taxon>
        <taxon>Aculeata</taxon>
        <taxon>Formicoidea</taxon>
        <taxon>Formicidae</taxon>
        <taxon>Ponerinae</taxon>
        <taxon>Ponerini</taxon>
        <taxon>Harpegnathos</taxon>
    </lineage>
</organism>
<dbReference type="InterPro" id="IPR045851">
    <property type="entry name" value="AMP-bd_C_sf"/>
</dbReference>
<evidence type="ECO:0000259" key="5">
    <source>
        <dbReference type="Pfam" id="PF13193"/>
    </source>
</evidence>
<dbReference type="GO" id="GO:0005777">
    <property type="term" value="C:peroxisome"/>
    <property type="evidence" value="ECO:0007669"/>
    <property type="project" value="UniProtKB-SubCell"/>
</dbReference>
<dbReference type="PROSITE" id="PS00455">
    <property type="entry name" value="AMP_BINDING"/>
    <property type="match status" value="1"/>
</dbReference>
<name>E2C8H8_HARSA</name>
<dbReference type="Pfam" id="PF00501">
    <property type="entry name" value="AMP-binding"/>
    <property type="match status" value="1"/>
</dbReference>
<feature type="non-terminal residue" evidence="6">
    <location>
        <position position="1"/>
    </location>
</feature>
<protein>
    <submittedName>
        <fullName evidence="6">4-coumarate--CoA ligase 1</fullName>
    </submittedName>
</protein>
<sequence length="502" mass="55438">VCSVTGRSYTYSQLRKACGKLATSFRKCNLLPGDTVAAVLPNIPEFVITALATSEAGLTLTTLNSTYTVYEIKNFLKLSDTKAVITSPAKHADVQASIKENPNIKLPIIIANDSIDTTSISGTIKFTDLIRDDIEEFSISQTTGVSPEDTVYLPYSSGTTGLPKGVELRHRNIVTNITQLLHSGLFTATETTESYQDVIPVILPLYHIFGLVLAMSSYLRIGGKLVCVPQFTVNEFIRILEQYRPTQLHVVPSIVQMLINNEQITPRHTETIKSVLSGAAPIRSESIAMFQKRTNNSIIFCQGYGMTETSPAISLNNGTAPLASSGYVLPNTQLRVVGYNDDNRDKNLGPNDIGHIYVRGPQLMKGYFKNPESTAESMDGDWYKTGDLGYYTEEGVIYVQGRCKEMIKVKGFQVAPAELEEVIRIYNKIQDVAVIGVPHDKFGEIPKAFVVPKPGMKIDEDELKKFVAEHVAKFKQLGYVQIVESIPKSAVGKILRNELKKM</sequence>
<dbReference type="InterPro" id="IPR042099">
    <property type="entry name" value="ANL_N_sf"/>
</dbReference>
<evidence type="ECO:0000313" key="6">
    <source>
        <dbReference type="EMBL" id="EFN75708.1"/>
    </source>
</evidence>
<evidence type="ECO:0000256" key="3">
    <source>
        <dbReference type="ARBA" id="ARBA00023140"/>
    </source>
</evidence>
<evidence type="ECO:0000259" key="4">
    <source>
        <dbReference type="Pfam" id="PF00501"/>
    </source>
</evidence>
<dbReference type="STRING" id="610380.E2C8H8"/>
<dbReference type="OrthoDB" id="10253869at2759"/>
<dbReference type="InterPro" id="IPR020845">
    <property type="entry name" value="AMP-binding_CS"/>
</dbReference>
<dbReference type="InterPro" id="IPR000873">
    <property type="entry name" value="AMP-dep_synth/lig_dom"/>
</dbReference>
<dbReference type="SUPFAM" id="SSF56801">
    <property type="entry name" value="Acetyl-CoA synthetase-like"/>
    <property type="match status" value="1"/>
</dbReference>
<reference evidence="6 7" key="1">
    <citation type="journal article" date="2010" name="Science">
        <title>Genomic comparison of the ants Camponotus floridanus and Harpegnathos saltator.</title>
        <authorList>
            <person name="Bonasio R."/>
            <person name="Zhang G."/>
            <person name="Ye C."/>
            <person name="Mutti N.S."/>
            <person name="Fang X."/>
            <person name="Qin N."/>
            <person name="Donahue G."/>
            <person name="Yang P."/>
            <person name="Li Q."/>
            <person name="Li C."/>
            <person name="Zhang P."/>
            <person name="Huang Z."/>
            <person name="Berger S.L."/>
            <person name="Reinberg D."/>
            <person name="Wang J."/>
            <person name="Liebig J."/>
        </authorList>
    </citation>
    <scope>NUCLEOTIDE SEQUENCE [LARGE SCALE GENOMIC DNA]</scope>
    <source>
        <strain evidence="6 7">R22 G/1</strain>
    </source>
</reference>
<dbReference type="GO" id="GO:0004467">
    <property type="term" value="F:long-chain fatty acid-CoA ligase activity"/>
    <property type="evidence" value="ECO:0007669"/>
    <property type="project" value="TreeGrafter"/>
</dbReference>
<dbReference type="FunFam" id="3.30.300.30:FF:000007">
    <property type="entry name" value="4-coumarate--CoA ligase 2"/>
    <property type="match status" value="1"/>
</dbReference>
<dbReference type="Gene3D" id="3.40.50.12780">
    <property type="entry name" value="N-terminal domain of ligase-like"/>
    <property type="match status" value="1"/>
</dbReference>
<gene>
    <name evidence="6" type="ORF">EAI_09710</name>
</gene>
<dbReference type="Gene3D" id="3.30.300.30">
    <property type="match status" value="1"/>
</dbReference>